<sequence length="379" mass="44348">MNKYKCFYCSENYIKNTEHVFPDGLGGQNIYMSCVCEKCNHDFSKLEGELYRKGIANLMRSVAGISSKKKHSRNYFKAQTLLSFDELNKIVYEVNQYDDFKIELKPQIIEIGLKFHIEGTLKEDIYQLTDKVKKWKKNNLKMILKFPEKDDDCTSYVQFQIKENLISSETLKSSSRINKAVILDVLDSHELSPYLKPRIFLDNEKNLIIRAISVVDAVRFLKKFLIFTSRPVNINSYSKIVNDNGIVYVGFNFDLLKAERAMAKIILNCLLHYFPNSINFNFDKFKSFVKNGETHVIGEIERKDDLIDSLEDTHNIFFHQYGDNLKVRLSLFNGGVCYSFIMEDVNILDNMDYKRLIIDFKKKENKIQDKNAFLMSFNK</sequence>
<dbReference type="KEGG" id="fat:DVK85_08020"/>
<accession>A0A345HC77</accession>
<name>A0A345HC77_9FLAO</name>
<evidence type="ECO:0000313" key="1">
    <source>
        <dbReference type="EMBL" id="AXG74187.1"/>
    </source>
</evidence>
<dbReference type="EMBL" id="CP031188">
    <property type="protein sequence ID" value="AXG74187.1"/>
    <property type="molecule type" value="Genomic_DNA"/>
</dbReference>
<reference evidence="1 2" key="1">
    <citation type="submission" date="2018-07" db="EMBL/GenBank/DDBJ databases">
        <title>Complete genome sequence of Flavobacterium arcticum type strain SM1502T.</title>
        <authorList>
            <person name="Li Y."/>
            <person name="Li D.-D."/>
        </authorList>
    </citation>
    <scope>NUCLEOTIDE SEQUENCE [LARGE SCALE GENOMIC DNA]</scope>
    <source>
        <strain evidence="1 2">SM1502</strain>
    </source>
</reference>
<proteinExistence type="predicted"/>
<dbReference type="RefSeq" id="WP_114677945.1">
    <property type="nucleotide sequence ID" value="NZ_CP031188.1"/>
</dbReference>
<dbReference type="OrthoDB" id="2804463at2"/>
<keyword evidence="2" id="KW-1185">Reference proteome</keyword>
<dbReference type="AlphaFoldDB" id="A0A345HC77"/>
<gene>
    <name evidence="1" type="ORF">DVK85_08020</name>
</gene>
<evidence type="ECO:0000313" key="2">
    <source>
        <dbReference type="Proteomes" id="UP000253951"/>
    </source>
</evidence>
<organism evidence="1 2">
    <name type="scientific">Flavobacterium arcticum</name>
    <dbReference type="NCBI Taxonomy" id="1784713"/>
    <lineage>
        <taxon>Bacteria</taxon>
        <taxon>Pseudomonadati</taxon>
        <taxon>Bacteroidota</taxon>
        <taxon>Flavobacteriia</taxon>
        <taxon>Flavobacteriales</taxon>
        <taxon>Flavobacteriaceae</taxon>
        <taxon>Flavobacterium</taxon>
    </lineage>
</organism>
<protein>
    <submittedName>
        <fullName evidence="1">Uncharacterized protein</fullName>
    </submittedName>
</protein>
<dbReference type="Proteomes" id="UP000253951">
    <property type="component" value="Chromosome"/>
</dbReference>